<keyword evidence="5" id="KW-1185">Reference proteome</keyword>
<sequence>MPSDMNCEKMRELAAELALGVLPGRQRAEAVAHLERCAECREYVEQLTLVGDRLIGLLPDREPPPGFEARVARRLTENAVAHERAGQASASLRQGLRGHARRARLRLAALATAFAVAFGLAGWGISTGVEAITASPPPAVASEPMLLGDFTPPGAKDQHVGEVYAHPGTPGWIFMSVDLTGRGTPYNGQVTCFLELRDGTTFRVGDFTMSAGQGEWGAKATVDPDALSGVRLTTADGTVLATAGLETGHVVAPET</sequence>
<comment type="caution">
    <text evidence="4">The sequence shown here is derived from an EMBL/GenBank/DDBJ whole genome shotgun (WGS) entry which is preliminary data.</text>
</comment>
<evidence type="ECO:0000313" key="5">
    <source>
        <dbReference type="Proteomes" id="UP000657574"/>
    </source>
</evidence>
<evidence type="ECO:0000256" key="1">
    <source>
        <dbReference type="ARBA" id="ARBA00023015"/>
    </source>
</evidence>
<keyword evidence="3" id="KW-1133">Transmembrane helix</keyword>
<keyword evidence="2" id="KW-0804">Transcription</keyword>
<proteinExistence type="predicted"/>
<reference evidence="4" key="2">
    <citation type="submission" date="2020-09" db="EMBL/GenBank/DDBJ databases">
        <authorList>
            <person name="Sun Q."/>
            <person name="Ohkuma M."/>
        </authorList>
    </citation>
    <scope>NUCLEOTIDE SEQUENCE</scope>
    <source>
        <strain evidence="4">JCM 3086</strain>
    </source>
</reference>
<keyword evidence="3" id="KW-0812">Transmembrane</keyword>
<organism evidence="4 5">
    <name type="scientific">Streptomyces brasiliensis</name>
    <dbReference type="NCBI Taxonomy" id="1954"/>
    <lineage>
        <taxon>Bacteria</taxon>
        <taxon>Bacillati</taxon>
        <taxon>Actinomycetota</taxon>
        <taxon>Actinomycetes</taxon>
        <taxon>Kitasatosporales</taxon>
        <taxon>Streptomycetaceae</taxon>
        <taxon>Streptomyces</taxon>
    </lineage>
</organism>
<feature type="transmembrane region" description="Helical" evidence="3">
    <location>
        <begin position="107"/>
        <end position="125"/>
    </location>
</feature>
<keyword evidence="1" id="KW-0805">Transcription regulation</keyword>
<name>A0A917K4R9_9ACTN</name>
<dbReference type="AlphaFoldDB" id="A0A917K4R9"/>
<evidence type="ECO:0000313" key="4">
    <source>
        <dbReference type="EMBL" id="GGJ01010.1"/>
    </source>
</evidence>
<evidence type="ECO:0000256" key="2">
    <source>
        <dbReference type="ARBA" id="ARBA00023163"/>
    </source>
</evidence>
<dbReference type="EMBL" id="BMQA01000002">
    <property type="protein sequence ID" value="GGJ01010.1"/>
    <property type="molecule type" value="Genomic_DNA"/>
</dbReference>
<dbReference type="Gene3D" id="1.10.10.1320">
    <property type="entry name" value="Anti-sigma factor, zinc-finger domain"/>
    <property type="match status" value="1"/>
</dbReference>
<gene>
    <name evidence="4" type="ORF">GCM10010121_009250</name>
</gene>
<dbReference type="Proteomes" id="UP000657574">
    <property type="component" value="Unassembled WGS sequence"/>
</dbReference>
<protein>
    <recommendedName>
        <fullName evidence="6">Zinc-finger domain-containing protein</fullName>
    </recommendedName>
</protein>
<evidence type="ECO:0000256" key="3">
    <source>
        <dbReference type="SAM" id="Phobius"/>
    </source>
</evidence>
<reference evidence="4" key="1">
    <citation type="journal article" date="2014" name="Int. J. Syst. Evol. Microbiol.">
        <title>Complete genome sequence of Corynebacterium casei LMG S-19264T (=DSM 44701T), isolated from a smear-ripened cheese.</title>
        <authorList>
            <consortium name="US DOE Joint Genome Institute (JGI-PGF)"/>
            <person name="Walter F."/>
            <person name="Albersmeier A."/>
            <person name="Kalinowski J."/>
            <person name="Ruckert C."/>
        </authorList>
    </citation>
    <scope>NUCLEOTIDE SEQUENCE</scope>
    <source>
        <strain evidence="4">JCM 3086</strain>
    </source>
</reference>
<dbReference type="InterPro" id="IPR041916">
    <property type="entry name" value="Anti_sigma_zinc_sf"/>
</dbReference>
<accession>A0A917K4R9</accession>
<keyword evidence="3" id="KW-0472">Membrane</keyword>
<dbReference type="RefSeq" id="WP_189309686.1">
    <property type="nucleotide sequence ID" value="NZ_BMQA01000002.1"/>
</dbReference>
<evidence type="ECO:0008006" key="6">
    <source>
        <dbReference type="Google" id="ProtNLM"/>
    </source>
</evidence>